<sequence length="109" mass="10897">MIPIALGGVAGGGLLEAMNEPGSLDLVHDLAMPVLPEGVDAASPATALTLPLVSTVLLARGRRARLVAVVGAVLLVIGAAIAVERSIDSARPALPAIEQPANFFGEPAS</sequence>
<gene>
    <name evidence="2" type="ORF">GCM10025874_20660</name>
</gene>
<name>A0AA37XBI5_9MICO</name>
<evidence type="ECO:0000313" key="2">
    <source>
        <dbReference type="EMBL" id="GMA28813.1"/>
    </source>
</evidence>
<keyword evidence="3" id="KW-1185">Reference proteome</keyword>
<keyword evidence="1" id="KW-0472">Membrane</keyword>
<evidence type="ECO:0000256" key="1">
    <source>
        <dbReference type="SAM" id="Phobius"/>
    </source>
</evidence>
<dbReference type="EMBL" id="BSUL01000001">
    <property type="protein sequence ID" value="GMA28813.1"/>
    <property type="molecule type" value="Genomic_DNA"/>
</dbReference>
<proteinExistence type="predicted"/>
<dbReference type="Proteomes" id="UP001157160">
    <property type="component" value="Unassembled WGS sequence"/>
</dbReference>
<evidence type="ECO:0000313" key="3">
    <source>
        <dbReference type="Proteomes" id="UP001157160"/>
    </source>
</evidence>
<reference evidence="2 3" key="1">
    <citation type="journal article" date="2014" name="Int. J. Syst. Evol. Microbiol.">
        <title>Complete genome sequence of Corynebacterium casei LMG S-19264T (=DSM 44701T), isolated from a smear-ripened cheese.</title>
        <authorList>
            <consortium name="US DOE Joint Genome Institute (JGI-PGF)"/>
            <person name="Walter F."/>
            <person name="Albersmeier A."/>
            <person name="Kalinowski J."/>
            <person name="Ruckert C."/>
        </authorList>
    </citation>
    <scope>NUCLEOTIDE SEQUENCE [LARGE SCALE GENOMIC DNA]</scope>
    <source>
        <strain evidence="2 3">NBRC 112289</strain>
    </source>
</reference>
<organism evidence="2 3">
    <name type="scientific">Arenivirga flava</name>
    <dbReference type="NCBI Taxonomy" id="1930060"/>
    <lineage>
        <taxon>Bacteria</taxon>
        <taxon>Bacillati</taxon>
        <taxon>Actinomycetota</taxon>
        <taxon>Actinomycetes</taxon>
        <taxon>Micrococcales</taxon>
        <taxon>Microbacteriaceae</taxon>
        <taxon>Arenivirga</taxon>
    </lineage>
</organism>
<keyword evidence="1" id="KW-0812">Transmembrane</keyword>
<protein>
    <submittedName>
        <fullName evidence="2">Uncharacterized protein</fullName>
    </submittedName>
</protein>
<accession>A0AA37XBI5</accession>
<keyword evidence="1" id="KW-1133">Transmembrane helix</keyword>
<comment type="caution">
    <text evidence="2">The sequence shown here is derived from an EMBL/GenBank/DDBJ whole genome shotgun (WGS) entry which is preliminary data.</text>
</comment>
<feature type="transmembrane region" description="Helical" evidence="1">
    <location>
        <begin position="66"/>
        <end position="83"/>
    </location>
</feature>
<dbReference type="AlphaFoldDB" id="A0AA37XBI5"/>